<name>A0A8H9HM39_KITAU</name>
<reference evidence="3" key="2">
    <citation type="submission" date="2020-09" db="EMBL/GenBank/DDBJ databases">
        <authorList>
            <person name="Sun Q."/>
            <person name="Ohkuma M."/>
        </authorList>
    </citation>
    <scope>NUCLEOTIDE SEQUENCE</scope>
    <source>
        <strain evidence="3">JCM 4434</strain>
    </source>
</reference>
<feature type="transmembrane region" description="Helical" evidence="1">
    <location>
        <begin position="34"/>
        <end position="51"/>
    </location>
</feature>
<dbReference type="Proteomes" id="UP000610124">
    <property type="component" value="Unassembled WGS sequence"/>
</dbReference>
<keyword evidence="1" id="KW-1133">Transmembrane helix</keyword>
<feature type="transmembrane region" description="Helical" evidence="1">
    <location>
        <begin position="90"/>
        <end position="109"/>
    </location>
</feature>
<proteinExistence type="predicted"/>
<gene>
    <name evidence="3" type="ORF">GCM10010502_26560</name>
</gene>
<dbReference type="RefSeq" id="WP_223885924.1">
    <property type="nucleotide sequence ID" value="NZ_BMUB01000005.1"/>
</dbReference>
<feature type="domain" description="SPW repeat-containing integral membrane" evidence="2">
    <location>
        <begin position="35"/>
        <end position="131"/>
    </location>
</feature>
<dbReference type="Pfam" id="PF03779">
    <property type="entry name" value="SPW"/>
    <property type="match status" value="1"/>
</dbReference>
<dbReference type="EMBL" id="BMUB01000005">
    <property type="protein sequence ID" value="GGU73530.1"/>
    <property type="molecule type" value="Genomic_DNA"/>
</dbReference>
<reference evidence="3" key="1">
    <citation type="journal article" date="2014" name="Int. J. Syst. Evol. Microbiol.">
        <title>Complete genome sequence of Corynebacterium casei LMG S-19264T (=DSM 44701T), isolated from a smear-ripened cheese.</title>
        <authorList>
            <consortium name="US DOE Joint Genome Institute (JGI-PGF)"/>
            <person name="Walter F."/>
            <person name="Albersmeier A."/>
            <person name="Kalinowski J."/>
            <person name="Ruckert C."/>
        </authorList>
    </citation>
    <scope>NUCLEOTIDE SEQUENCE</scope>
    <source>
        <strain evidence="3">JCM 4434</strain>
    </source>
</reference>
<sequence>MATHLPTGMEHHPDIVELREHYERVTSTPRAQGIEALAVLAGLFLAASPWIVGFTAFSTLTVTCLIVGLAYTALMAGYGPAYERTHARAWAAAALGVWTIISPWVVSGSVAHGKNIVTCVIVGAVMFLLGLAAISMATITANGAAMRLGRAGRADRTGRAGHVKG</sequence>
<feature type="transmembrane region" description="Helical" evidence="1">
    <location>
        <begin position="115"/>
        <end position="140"/>
    </location>
</feature>
<protein>
    <recommendedName>
        <fullName evidence="2">SPW repeat-containing integral membrane domain-containing protein</fullName>
    </recommendedName>
</protein>
<dbReference type="GeneID" id="97485759"/>
<evidence type="ECO:0000256" key="1">
    <source>
        <dbReference type="SAM" id="Phobius"/>
    </source>
</evidence>
<organism evidence="3 4">
    <name type="scientific">Kitasatospora aureofaciens</name>
    <name type="common">Streptomyces aureofaciens</name>
    <dbReference type="NCBI Taxonomy" id="1894"/>
    <lineage>
        <taxon>Bacteria</taxon>
        <taxon>Bacillati</taxon>
        <taxon>Actinomycetota</taxon>
        <taxon>Actinomycetes</taxon>
        <taxon>Kitasatosporales</taxon>
        <taxon>Streptomycetaceae</taxon>
        <taxon>Kitasatospora</taxon>
    </lineage>
</organism>
<accession>A0A8H9HM39</accession>
<feature type="transmembrane region" description="Helical" evidence="1">
    <location>
        <begin position="57"/>
        <end position="78"/>
    </location>
</feature>
<comment type="caution">
    <text evidence="3">The sequence shown here is derived from an EMBL/GenBank/DDBJ whole genome shotgun (WGS) entry which is preliminary data.</text>
</comment>
<evidence type="ECO:0000313" key="3">
    <source>
        <dbReference type="EMBL" id="GGU73530.1"/>
    </source>
</evidence>
<keyword evidence="1" id="KW-0812">Transmembrane</keyword>
<dbReference type="InterPro" id="IPR005530">
    <property type="entry name" value="SPW"/>
</dbReference>
<evidence type="ECO:0000313" key="4">
    <source>
        <dbReference type="Proteomes" id="UP000610124"/>
    </source>
</evidence>
<keyword evidence="1" id="KW-0472">Membrane</keyword>
<evidence type="ECO:0000259" key="2">
    <source>
        <dbReference type="Pfam" id="PF03779"/>
    </source>
</evidence>
<dbReference type="AlphaFoldDB" id="A0A8H9HM39"/>